<organism evidence="2 3">
    <name type="scientific">Symmachiella macrocystis</name>
    <dbReference type="NCBI Taxonomy" id="2527985"/>
    <lineage>
        <taxon>Bacteria</taxon>
        <taxon>Pseudomonadati</taxon>
        <taxon>Planctomycetota</taxon>
        <taxon>Planctomycetia</taxon>
        <taxon>Planctomycetales</taxon>
        <taxon>Planctomycetaceae</taxon>
        <taxon>Symmachiella</taxon>
    </lineage>
</organism>
<sequence length="164" mass="18017" precursor="true">MRPPALFFAAVIALCFSPFTSVFPAKQTPNPPVTVGANVILEITGDVAKHYHRLQTRQSSTPSGIQISTSAQVVQKLKTGQYRLEHSLTINTKSDAPRMVTLTALVNADAIKHRIVPANTEIRASPSDPKPVKTRKQTTWSVVKLDDLKGVKIRGWKLDHKVGE</sequence>
<dbReference type="RefSeq" id="WP_146369047.1">
    <property type="nucleotide sequence ID" value="NZ_SJPP01000001.1"/>
</dbReference>
<evidence type="ECO:0000313" key="2">
    <source>
        <dbReference type="EMBL" id="TWU11436.1"/>
    </source>
</evidence>
<dbReference type="AlphaFoldDB" id="A0A5C6BJB8"/>
<comment type="caution">
    <text evidence="2">The sequence shown here is derived from an EMBL/GenBank/DDBJ whole genome shotgun (WGS) entry which is preliminary data.</text>
</comment>
<evidence type="ECO:0000313" key="3">
    <source>
        <dbReference type="Proteomes" id="UP000320735"/>
    </source>
</evidence>
<dbReference type="EMBL" id="SJPP01000001">
    <property type="protein sequence ID" value="TWU11436.1"/>
    <property type="molecule type" value="Genomic_DNA"/>
</dbReference>
<keyword evidence="3" id="KW-1185">Reference proteome</keyword>
<evidence type="ECO:0000256" key="1">
    <source>
        <dbReference type="SAM" id="SignalP"/>
    </source>
</evidence>
<reference evidence="2 3" key="1">
    <citation type="submission" date="2019-02" db="EMBL/GenBank/DDBJ databases">
        <title>Deep-cultivation of Planctomycetes and their phenomic and genomic characterization uncovers novel biology.</title>
        <authorList>
            <person name="Wiegand S."/>
            <person name="Jogler M."/>
            <person name="Boedeker C."/>
            <person name="Pinto D."/>
            <person name="Vollmers J."/>
            <person name="Rivas-Marin E."/>
            <person name="Kohn T."/>
            <person name="Peeters S.H."/>
            <person name="Heuer A."/>
            <person name="Rast P."/>
            <person name="Oberbeckmann S."/>
            <person name="Bunk B."/>
            <person name="Jeske O."/>
            <person name="Meyerdierks A."/>
            <person name="Storesund J.E."/>
            <person name="Kallscheuer N."/>
            <person name="Luecker S."/>
            <person name="Lage O.M."/>
            <person name="Pohl T."/>
            <person name="Merkel B.J."/>
            <person name="Hornburger P."/>
            <person name="Mueller R.-W."/>
            <person name="Bruemmer F."/>
            <person name="Labrenz M."/>
            <person name="Spormann A.M."/>
            <person name="Op Den Camp H."/>
            <person name="Overmann J."/>
            <person name="Amann R."/>
            <person name="Jetten M.S.M."/>
            <person name="Mascher T."/>
            <person name="Medema M.H."/>
            <person name="Devos D.P."/>
            <person name="Kaster A.-K."/>
            <person name="Ovreas L."/>
            <person name="Rohde M."/>
            <person name="Galperin M.Y."/>
            <person name="Jogler C."/>
        </authorList>
    </citation>
    <scope>NUCLEOTIDE SEQUENCE [LARGE SCALE GENOMIC DNA]</scope>
    <source>
        <strain evidence="2 3">CA54</strain>
    </source>
</reference>
<feature type="signal peptide" evidence="1">
    <location>
        <begin position="1"/>
        <end position="24"/>
    </location>
</feature>
<feature type="chain" id="PRO_5022907427" evidence="1">
    <location>
        <begin position="25"/>
        <end position="164"/>
    </location>
</feature>
<protein>
    <submittedName>
        <fullName evidence="2">Uncharacterized protein</fullName>
    </submittedName>
</protein>
<gene>
    <name evidence="2" type="ORF">CA54_02430</name>
</gene>
<name>A0A5C6BJB8_9PLAN</name>
<proteinExistence type="predicted"/>
<dbReference type="Proteomes" id="UP000320735">
    <property type="component" value="Unassembled WGS sequence"/>
</dbReference>
<accession>A0A5C6BJB8</accession>
<keyword evidence="1" id="KW-0732">Signal</keyword>